<dbReference type="EMBL" id="CM000642">
    <property type="protein sequence ID" value="EED91819.1"/>
    <property type="molecule type" value="Genomic_DNA"/>
</dbReference>
<dbReference type="Gene3D" id="1.10.238.10">
    <property type="entry name" value="EF-hand"/>
    <property type="match status" value="2"/>
</dbReference>
<feature type="domain" description="EF-hand" evidence="4">
    <location>
        <begin position="1"/>
        <end position="28"/>
    </location>
</feature>
<dbReference type="InterPro" id="IPR002048">
    <property type="entry name" value="EF_hand_dom"/>
</dbReference>
<gene>
    <name evidence="5" type="ORF">THAPSDRAFT_268822</name>
</gene>
<feature type="transmembrane region" description="Helical" evidence="3">
    <location>
        <begin position="356"/>
        <end position="378"/>
    </location>
</feature>
<feature type="transmembrane region" description="Helical" evidence="3">
    <location>
        <begin position="192"/>
        <end position="214"/>
    </location>
</feature>
<accession>B8C1T4</accession>
<dbReference type="PROSITE" id="PS50222">
    <property type="entry name" value="EF_HAND_2"/>
    <property type="match status" value="4"/>
</dbReference>
<dbReference type="STRING" id="35128.B8C1T4"/>
<dbReference type="PaxDb" id="35128-Thaps268822"/>
<name>B8C1T4_THAPS</name>
<evidence type="ECO:0000259" key="4">
    <source>
        <dbReference type="PROSITE" id="PS50222"/>
    </source>
</evidence>
<reference evidence="5 6" key="2">
    <citation type="journal article" date="2008" name="Nature">
        <title>The Phaeodactylum genome reveals the evolutionary history of diatom genomes.</title>
        <authorList>
            <person name="Bowler C."/>
            <person name="Allen A.E."/>
            <person name="Badger J.H."/>
            <person name="Grimwood J."/>
            <person name="Jabbari K."/>
            <person name="Kuo A."/>
            <person name="Maheswari U."/>
            <person name="Martens C."/>
            <person name="Maumus F."/>
            <person name="Otillar R.P."/>
            <person name="Rayko E."/>
            <person name="Salamov A."/>
            <person name="Vandepoele K."/>
            <person name="Beszteri B."/>
            <person name="Gruber A."/>
            <person name="Heijde M."/>
            <person name="Katinka M."/>
            <person name="Mock T."/>
            <person name="Valentin K."/>
            <person name="Verret F."/>
            <person name="Berges J.A."/>
            <person name="Brownlee C."/>
            <person name="Cadoret J.P."/>
            <person name="Chiovitti A."/>
            <person name="Choi C.J."/>
            <person name="Coesel S."/>
            <person name="De Martino A."/>
            <person name="Detter J.C."/>
            <person name="Durkin C."/>
            <person name="Falciatore A."/>
            <person name="Fournet J."/>
            <person name="Haruta M."/>
            <person name="Huysman M.J."/>
            <person name="Jenkins B.D."/>
            <person name="Jiroutova K."/>
            <person name="Jorgensen R.E."/>
            <person name="Joubert Y."/>
            <person name="Kaplan A."/>
            <person name="Kroger N."/>
            <person name="Kroth P.G."/>
            <person name="La Roche J."/>
            <person name="Lindquist E."/>
            <person name="Lommer M."/>
            <person name="Martin-Jezequel V."/>
            <person name="Lopez P.J."/>
            <person name="Lucas S."/>
            <person name="Mangogna M."/>
            <person name="McGinnis K."/>
            <person name="Medlin L.K."/>
            <person name="Montsant A."/>
            <person name="Oudot-Le Secq M.P."/>
            <person name="Napoli C."/>
            <person name="Obornik M."/>
            <person name="Parker M.S."/>
            <person name="Petit J.L."/>
            <person name="Porcel B.M."/>
            <person name="Poulsen N."/>
            <person name="Robison M."/>
            <person name="Rychlewski L."/>
            <person name="Rynearson T.A."/>
            <person name="Schmutz J."/>
            <person name="Shapiro H."/>
            <person name="Siaut M."/>
            <person name="Stanley M."/>
            <person name="Sussman M.R."/>
            <person name="Taylor A.R."/>
            <person name="Vardi A."/>
            <person name="von Dassow P."/>
            <person name="Vyverman W."/>
            <person name="Willis A."/>
            <person name="Wyrwicz L.S."/>
            <person name="Rokhsar D.S."/>
            <person name="Weissenbach J."/>
            <person name="Armbrust E.V."/>
            <person name="Green B.R."/>
            <person name="Van de Peer Y."/>
            <person name="Grigoriev I.V."/>
        </authorList>
    </citation>
    <scope>NUCLEOTIDE SEQUENCE [LARGE SCALE GENOMIC DNA]</scope>
    <source>
        <strain evidence="5 6">CCMP1335</strain>
    </source>
</reference>
<sequence length="383" mass="43787">MFDLADTSGDGYVSKEEFEYYMKRHTNHSDEMIEDVFRMIDRDGDGEVSRDELAEKSGKGGNFDLDDELLACSKDADILFDKADVNGDGELSKKEFELYMKRHTKHSDHTIRDLFNMMDTDHDGYVTKDEVRRTFLRQKQQKKNGGKSPSDLENGGKLSMGDLLGLEDDEMHELPDDVYSMFFLSDVCSQPFWYGILIFILKQALIMIIAVDLYTNKTFPSSDEVPTLVRATQFLLLPVNCAVQEELVTTFFIYSNLKWSETILELNKGATKWKYHGGNVARLMDGLSFLFINTTLLLQATDILSMFLNFAALQFLQTIDNIALHLARDGYLMESLETCAGDVLLMKLPRNHNNKLQLLDSILLFTTFAILMAAWLTMSFMNF</sequence>
<evidence type="ECO:0000313" key="6">
    <source>
        <dbReference type="Proteomes" id="UP000001449"/>
    </source>
</evidence>
<organism evidence="5 6">
    <name type="scientific">Thalassiosira pseudonana</name>
    <name type="common">Marine diatom</name>
    <name type="synonym">Cyclotella nana</name>
    <dbReference type="NCBI Taxonomy" id="35128"/>
    <lineage>
        <taxon>Eukaryota</taxon>
        <taxon>Sar</taxon>
        <taxon>Stramenopiles</taxon>
        <taxon>Ochrophyta</taxon>
        <taxon>Bacillariophyta</taxon>
        <taxon>Coscinodiscophyceae</taxon>
        <taxon>Thalassiosirophycidae</taxon>
        <taxon>Thalassiosirales</taxon>
        <taxon>Thalassiosiraceae</taxon>
        <taxon>Thalassiosira</taxon>
    </lineage>
</organism>
<dbReference type="PANTHER" id="PTHR10827">
    <property type="entry name" value="RETICULOCALBIN"/>
    <property type="match status" value="1"/>
</dbReference>
<dbReference type="GeneID" id="7447276"/>
<keyword evidence="1" id="KW-0106">Calcium</keyword>
<dbReference type="HOGENOM" id="CLU_722609_0_0_1"/>
<keyword evidence="3" id="KW-0812">Transmembrane</keyword>
<feature type="compositionally biased region" description="Basic residues" evidence="2">
    <location>
        <begin position="136"/>
        <end position="145"/>
    </location>
</feature>
<dbReference type="eggNOG" id="ENOG502SPIG">
    <property type="taxonomic scope" value="Eukaryota"/>
</dbReference>
<dbReference type="Pfam" id="PF13499">
    <property type="entry name" value="EF-hand_7"/>
    <property type="match status" value="2"/>
</dbReference>
<dbReference type="PROSITE" id="PS00018">
    <property type="entry name" value="EF_HAND_1"/>
    <property type="match status" value="3"/>
</dbReference>
<dbReference type="OMA" id="NCAVQEE"/>
<dbReference type="InterPro" id="IPR018247">
    <property type="entry name" value="EF_Hand_1_Ca_BS"/>
</dbReference>
<dbReference type="InParanoid" id="B8C1T4"/>
<evidence type="ECO:0000256" key="2">
    <source>
        <dbReference type="SAM" id="MobiDB-lite"/>
    </source>
</evidence>
<protein>
    <recommendedName>
        <fullName evidence="4">EF-hand domain-containing protein</fullName>
    </recommendedName>
</protein>
<dbReference type="SMART" id="SM00054">
    <property type="entry name" value="EFh"/>
    <property type="match status" value="4"/>
</dbReference>
<evidence type="ECO:0000313" key="5">
    <source>
        <dbReference type="EMBL" id="EED91819.1"/>
    </source>
</evidence>
<reference evidence="5 6" key="1">
    <citation type="journal article" date="2004" name="Science">
        <title>The genome of the diatom Thalassiosira pseudonana: ecology, evolution, and metabolism.</title>
        <authorList>
            <person name="Armbrust E.V."/>
            <person name="Berges J.A."/>
            <person name="Bowler C."/>
            <person name="Green B.R."/>
            <person name="Martinez D."/>
            <person name="Putnam N.H."/>
            <person name="Zhou S."/>
            <person name="Allen A.E."/>
            <person name="Apt K.E."/>
            <person name="Bechner M."/>
            <person name="Brzezinski M.A."/>
            <person name="Chaal B.K."/>
            <person name="Chiovitti A."/>
            <person name="Davis A.K."/>
            <person name="Demarest M.S."/>
            <person name="Detter J.C."/>
            <person name="Glavina T."/>
            <person name="Goodstein D."/>
            <person name="Hadi M.Z."/>
            <person name="Hellsten U."/>
            <person name="Hildebrand M."/>
            <person name="Jenkins B.D."/>
            <person name="Jurka J."/>
            <person name="Kapitonov V.V."/>
            <person name="Kroger N."/>
            <person name="Lau W.W."/>
            <person name="Lane T.W."/>
            <person name="Larimer F.W."/>
            <person name="Lippmeier J.C."/>
            <person name="Lucas S."/>
            <person name="Medina M."/>
            <person name="Montsant A."/>
            <person name="Obornik M."/>
            <person name="Parker M.S."/>
            <person name="Palenik B."/>
            <person name="Pazour G.J."/>
            <person name="Richardson P.M."/>
            <person name="Rynearson T.A."/>
            <person name="Saito M.A."/>
            <person name="Schwartz D.C."/>
            <person name="Thamatrakoln K."/>
            <person name="Valentin K."/>
            <person name="Vardi A."/>
            <person name="Wilkerson F.P."/>
            <person name="Rokhsar D.S."/>
        </authorList>
    </citation>
    <scope>NUCLEOTIDE SEQUENCE [LARGE SCALE GENOMIC DNA]</scope>
    <source>
        <strain evidence="5 6">CCMP1335</strain>
    </source>
</reference>
<dbReference type="GO" id="GO:0005509">
    <property type="term" value="F:calcium ion binding"/>
    <property type="evidence" value="ECO:0007669"/>
    <property type="project" value="InterPro"/>
</dbReference>
<feature type="domain" description="EF-hand" evidence="4">
    <location>
        <begin position="29"/>
        <end position="63"/>
    </location>
</feature>
<keyword evidence="6" id="KW-1185">Reference proteome</keyword>
<evidence type="ECO:0000256" key="1">
    <source>
        <dbReference type="ARBA" id="ARBA00022837"/>
    </source>
</evidence>
<feature type="region of interest" description="Disordered" evidence="2">
    <location>
        <begin position="136"/>
        <end position="157"/>
    </location>
</feature>
<dbReference type="InterPro" id="IPR011992">
    <property type="entry name" value="EF-hand-dom_pair"/>
</dbReference>
<feature type="domain" description="EF-hand" evidence="4">
    <location>
        <begin position="106"/>
        <end position="141"/>
    </location>
</feature>
<dbReference type="SUPFAM" id="SSF47473">
    <property type="entry name" value="EF-hand"/>
    <property type="match status" value="1"/>
</dbReference>
<dbReference type="RefSeq" id="XP_002290067.1">
    <property type="nucleotide sequence ID" value="XM_002290031.1"/>
</dbReference>
<evidence type="ECO:0000256" key="3">
    <source>
        <dbReference type="SAM" id="Phobius"/>
    </source>
</evidence>
<dbReference type="AlphaFoldDB" id="B8C1T4"/>
<dbReference type="PANTHER" id="PTHR10827:SF85">
    <property type="entry name" value="CALCIUM-BINDING PROTEIN"/>
    <property type="match status" value="1"/>
</dbReference>
<feature type="domain" description="EF-hand" evidence="4">
    <location>
        <begin position="71"/>
        <end position="105"/>
    </location>
</feature>
<keyword evidence="3" id="KW-0472">Membrane</keyword>
<dbReference type="KEGG" id="tps:THAPSDRAFT_268822"/>
<keyword evidence="3" id="KW-1133">Transmembrane helix</keyword>
<dbReference type="Proteomes" id="UP000001449">
    <property type="component" value="Chromosome 5"/>
</dbReference>
<proteinExistence type="predicted"/>